<comment type="caution">
    <text evidence="1">The sequence shown here is derived from an EMBL/GenBank/DDBJ whole genome shotgun (WGS) entry which is preliminary data.</text>
</comment>
<gene>
    <name evidence="1" type="ORF">M8818_007931</name>
</gene>
<dbReference type="EMBL" id="JAMKPW020000044">
    <property type="protein sequence ID" value="KAK8192759.1"/>
    <property type="molecule type" value="Genomic_DNA"/>
</dbReference>
<dbReference type="Proteomes" id="UP001320706">
    <property type="component" value="Unassembled WGS sequence"/>
</dbReference>
<accession>A0ACC3S397</accession>
<organism evidence="1 2">
    <name type="scientific">Zalaria obscura</name>
    <dbReference type="NCBI Taxonomy" id="2024903"/>
    <lineage>
        <taxon>Eukaryota</taxon>
        <taxon>Fungi</taxon>
        <taxon>Dikarya</taxon>
        <taxon>Ascomycota</taxon>
        <taxon>Pezizomycotina</taxon>
        <taxon>Dothideomycetes</taxon>
        <taxon>Dothideomycetidae</taxon>
        <taxon>Dothideales</taxon>
        <taxon>Zalariaceae</taxon>
        <taxon>Zalaria</taxon>
    </lineage>
</organism>
<evidence type="ECO:0000313" key="2">
    <source>
        <dbReference type="Proteomes" id="UP001320706"/>
    </source>
</evidence>
<sequence length="491" mass="56037">MQAESSYANTSRVRETRPSAYRSKAFKRIVICSDGTWLNSDSGSLKSQLNIPSNVTRIARAIRPQSKDGISQIVYYHYGVGSQGGIVDRIYGGVTGDGLAEAVREQYSFIATNWEQGDEIFLFGFSRGAYTARATAGLISEIGLLTRDGLPYLAEIFRDVQHRHDADYHPKHPDIPFRNKPSELDPSYRKELQRRGLTRLGISIKAIGVWETVGSLGTPRIGWLEKVGIQSSATKRMGFYNTRLSDCIENAFQALALDERRSSFSPAVWEKMPGNQTRLRQCWFPGVHSNVGGGYEDQELANITLAWMMSQVRDLLDLNLDYVLEQHDDNVEYYEKHRQKIRPWSFGKIYNSMTGIYALGGETTRTPGRYFVIDPDTGRKTDIPLRDTHEYVHPSVRARVRLRGPGYDDRGTYEPRALKDWRLVVEYDDADGKPTPDVFWRLKTKEKNVSARILPESPLWPLERELLDEDPDTADYVMRPSPTGRERRSRR</sequence>
<protein>
    <submittedName>
        <fullName evidence="1">Uncharacterized protein</fullName>
    </submittedName>
</protein>
<keyword evidence="2" id="KW-1185">Reference proteome</keyword>
<proteinExistence type="predicted"/>
<name>A0ACC3S397_9PEZI</name>
<reference evidence="1" key="1">
    <citation type="submission" date="2024-02" db="EMBL/GenBank/DDBJ databases">
        <title>Metagenome Assembled Genome of Zalaria obscura JY119.</title>
        <authorList>
            <person name="Vighnesh L."/>
            <person name="Jagadeeshwari U."/>
            <person name="Venkata Ramana C."/>
            <person name="Sasikala C."/>
        </authorList>
    </citation>
    <scope>NUCLEOTIDE SEQUENCE</scope>
    <source>
        <strain evidence="1">JY119</strain>
    </source>
</reference>
<evidence type="ECO:0000313" key="1">
    <source>
        <dbReference type="EMBL" id="KAK8192759.1"/>
    </source>
</evidence>